<dbReference type="RefSeq" id="WP_171632311.1">
    <property type="nucleotide sequence ID" value="NZ_WHNY01000060.1"/>
</dbReference>
<name>A0ABX1XC82_9BACL</name>
<keyword evidence="2" id="KW-1185">Reference proteome</keyword>
<reference evidence="1 2" key="1">
    <citation type="submission" date="2019-10" db="EMBL/GenBank/DDBJ databases">
        <title>Description of Paenibacillus humi sp. nov.</title>
        <authorList>
            <person name="Carlier A."/>
            <person name="Qi S."/>
        </authorList>
    </citation>
    <scope>NUCLEOTIDE SEQUENCE [LARGE SCALE GENOMIC DNA]</scope>
    <source>
        <strain evidence="1 2">LMG 31461</strain>
    </source>
</reference>
<evidence type="ECO:0000313" key="1">
    <source>
        <dbReference type="EMBL" id="NOU66067.1"/>
    </source>
</evidence>
<sequence>METGGFGAFRQAVYESGGCWPALLDAESDLQIVGKSGAGAYVARADEYGQRAVQRDEVRPGKLVLQEGWSEPD</sequence>
<dbReference type="Proteomes" id="UP000653578">
    <property type="component" value="Unassembled WGS sequence"/>
</dbReference>
<protein>
    <submittedName>
        <fullName evidence="1">Uncharacterized protein</fullName>
    </submittedName>
</protein>
<dbReference type="EMBL" id="WHNY01000060">
    <property type="protein sequence ID" value="NOU66067.1"/>
    <property type="molecule type" value="Genomic_DNA"/>
</dbReference>
<evidence type="ECO:0000313" key="2">
    <source>
        <dbReference type="Proteomes" id="UP000653578"/>
    </source>
</evidence>
<organism evidence="1 2">
    <name type="scientific">Paenibacillus plantarum</name>
    <dbReference type="NCBI Taxonomy" id="2654975"/>
    <lineage>
        <taxon>Bacteria</taxon>
        <taxon>Bacillati</taxon>
        <taxon>Bacillota</taxon>
        <taxon>Bacilli</taxon>
        <taxon>Bacillales</taxon>
        <taxon>Paenibacillaceae</taxon>
        <taxon>Paenibacillus</taxon>
    </lineage>
</organism>
<gene>
    <name evidence="1" type="ORF">GC096_18690</name>
</gene>
<accession>A0ABX1XC82</accession>
<comment type="caution">
    <text evidence="1">The sequence shown here is derived from an EMBL/GenBank/DDBJ whole genome shotgun (WGS) entry which is preliminary data.</text>
</comment>
<proteinExistence type="predicted"/>